<dbReference type="EMBL" id="PDUG01000002">
    <property type="protein sequence ID" value="PIC43722.1"/>
    <property type="molecule type" value="Genomic_DNA"/>
</dbReference>
<comment type="caution">
    <text evidence="3">The sequence shown here is derived from an EMBL/GenBank/DDBJ whole genome shotgun (WGS) entry which is preliminary data.</text>
</comment>
<evidence type="ECO:0000313" key="3">
    <source>
        <dbReference type="EMBL" id="PIC43722.1"/>
    </source>
</evidence>
<evidence type="ECO:0000256" key="1">
    <source>
        <dbReference type="SAM" id="Coils"/>
    </source>
</evidence>
<reference evidence="4" key="1">
    <citation type="submission" date="2017-10" db="EMBL/GenBank/DDBJ databases">
        <title>Rapid genome shrinkage in a self-fertile nematode reveals novel sperm competition proteins.</title>
        <authorList>
            <person name="Yin D."/>
            <person name="Schwarz E.M."/>
            <person name="Thomas C.G."/>
            <person name="Felde R.L."/>
            <person name="Korf I.F."/>
            <person name="Cutter A.D."/>
            <person name="Schartner C.M."/>
            <person name="Ralston E.J."/>
            <person name="Meyer B.J."/>
            <person name="Haag E.S."/>
        </authorList>
    </citation>
    <scope>NUCLEOTIDE SEQUENCE [LARGE SCALE GENOMIC DNA]</scope>
    <source>
        <strain evidence="4">JU1422</strain>
    </source>
</reference>
<feature type="compositionally biased region" description="Basic and acidic residues" evidence="2">
    <location>
        <begin position="180"/>
        <end position="189"/>
    </location>
</feature>
<keyword evidence="4" id="KW-1185">Reference proteome</keyword>
<organism evidence="3 4">
    <name type="scientific">Caenorhabditis nigoni</name>
    <dbReference type="NCBI Taxonomy" id="1611254"/>
    <lineage>
        <taxon>Eukaryota</taxon>
        <taxon>Metazoa</taxon>
        <taxon>Ecdysozoa</taxon>
        <taxon>Nematoda</taxon>
        <taxon>Chromadorea</taxon>
        <taxon>Rhabditida</taxon>
        <taxon>Rhabditina</taxon>
        <taxon>Rhabditomorpha</taxon>
        <taxon>Rhabditoidea</taxon>
        <taxon>Rhabditidae</taxon>
        <taxon>Peloderinae</taxon>
        <taxon>Caenorhabditis</taxon>
    </lineage>
</organism>
<feature type="region of interest" description="Disordered" evidence="2">
    <location>
        <begin position="177"/>
        <end position="196"/>
    </location>
</feature>
<protein>
    <submittedName>
        <fullName evidence="3">Uncharacterized protein</fullName>
    </submittedName>
</protein>
<evidence type="ECO:0000313" key="4">
    <source>
        <dbReference type="Proteomes" id="UP000230233"/>
    </source>
</evidence>
<keyword evidence="1" id="KW-0175">Coiled coil</keyword>
<accession>A0A2G5UW07</accession>
<gene>
    <name evidence="3" type="primary">Cnig_chr_II.g4352</name>
    <name evidence="3" type="ORF">B9Z55_004352</name>
</gene>
<name>A0A2G5UW07_9PELO</name>
<feature type="compositionally biased region" description="Basic and acidic residues" evidence="2">
    <location>
        <begin position="108"/>
        <end position="134"/>
    </location>
</feature>
<proteinExistence type="predicted"/>
<dbReference type="Proteomes" id="UP000230233">
    <property type="component" value="Chromosome II"/>
</dbReference>
<dbReference type="AlphaFoldDB" id="A0A2G5UW07"/>
<feature type="coiled-coil region" evidence="1">
    <location>
        <begin position="200"/>
        <end position="274"/>
    </location>
</feature>
<evidence type="ECO:0000256" key="2">
    <source>
        <dbReference type="SAM" id="MobiDB-lite"/>
    </source>
</evidence>
<sequence>MHPEKRQQHENRAIQSPFAHNMKFQLNIFVHQQKGCQRVLSYTCDYCDGVARIPEKTQMTIGGFYKAMTSISKVLEILSTHKKNEKASEEEKANLAILEDVELKKRENKERKKEEKLKISELKNEDSKAEKTPEDTEMTSEAIIAEQSPTVSFSNYKNLKNEIQKVLKASSLFENIPRPLQEDPPRDPEPTVTQAESNNCENCEKLLADLQKIAEENEKLKAEKSQKSPENWQAEKQEMQLKIQELHNENIRIKAENNANLRMIQQLLDKLNKNQ</sequence>
<feature type="region of interest" description="Disordered" evidence="2">
    <location>
        <begin position="108"/>
        <end position="139"/>
    </location>
</feature>